<protein>
    <submittedName>
        <fullName evidence="2">Uncharacterized protein</fullName>
    </submittedName>
</protein>
<dbReference type="AlphaFoldDB" id="A0AAN6UEY0"/>
<feature type="compositionally biased region" description="Polar residues" evidence="1">
    <location>
        <begin position="52"/>
        <end position="75"/>
    </location>
</feature>
<gene>
    <name evidence="2" type="ORF">BT67DRAFT_149466</name>
</gene>
<feature type="region of interest" description="Disordered" evidence="1">
    <location>
        <begin position="131"/>
        <end position="153"/>
    </location>
</feature>
<reference evidence="2" key="2">
    <citation type="submission" date="2023-05" db="EMBL/GenBank/DDBJ databases">
        <authorList>
            <consortium name="Lawrence Berkeley National Laboratory"/>
            <person name="Steindorff A."/>
            <person name="Hensen N."/>
            <person name="Bonometti L."/>
            <person name="Westerberg I."/>
            <person name="Brannstrom I.O."/>
            <person name="Guillou S."/>
            <person name="Cros-Aarteil S."/>
            <person name="Calhoun S."/>
            <person name="Haridas S."/>
            <person name="Kuo A."/>
            <person name="Mondo S."/>
            <person name="Pangilinan J."/>
            <person name="Riley R."/>
            <person name="Labutti K."/>
            <person name="Andreopoulos B."/>
            <person name="Lipzen A."/>
            <person name="Chen C."/>
            <person name="Yanf M."/>
            <person name="Daum C."/>
            <person name="Ng V."/>
            <person name="Clum A."/>
            <person name="Ohm R."/>
            <person name="Martin F."/>
            <person name="Silar P."/>
            <person name="Natvig D."/>
            <person name="Lalanne C."/>
            <person name="Gautier V."/>
            <person name="Ament-Velasquez S.L."/>
            <person name="Kruys A."/>
            <person name="Hutchinson M.I."/>
            <person name="Powell A.J."/>
            <person name="Barry K."/>
            <person name="Miller A.N."/>
            <person name="Grigoriev I.V."/>
            <person name="Debuchy R."/>
            <person name="Gladieux P."/>
            <person name="Thoren M.H."/>
            <person name="Johannesson H."/>
        </authorList>
    </citation>
    <scope>NUCLEOTIDE SEQUENCE</scope>
    <source>
        <strain evidence="2">CBS 123565</strain>
    </source>
</reference>
<dbReference type="Proteomes" id="UP001304895">
    <property type="component" value="Unassembled WGS sequence"/>
</dbReference>
<feature type="region of interest" description="Disordered" evidence="1">
    <location>
        <begin position="46"/>
        <end position="76"/>
    </location>
</feature>
<accession>A0AAN6UEY0</accession>
<reference evidence="2" key="1">
    <citation type="journal article" date="2023" name="Mol. Phylogenet. Evol.">
        <title>Genome-scale phylogeny and comparative genomics of the fungal order Sordariales.</title>
        <authorList>
            <person name="Hensen N."/>
            <person name="Bonometti L."/>
            <person name="Westerberg I."/>
            <person name="Brannstrom I.O."/>
            <person name="Guillou S."/>
            <person name="Cros-Aarteil S."/>
            <person name="Calhoun S."/>
            <person name="Haridas S."/>
            <person name="Kuo A."/>
            <person name="Mondo S."/>
            <person name="Pangilinan J."/>
            <person name="Riley R."/>
            <person name="LaButti K."/>
            <person name="Andreopoulos B."/>
            <person name="Lipzen A."/>
            <person name="Chen C."/>
            <person name="Yan M."/>
            <person name="Daum C."/>
            <person name="Ng V."/>
            <person name="Clum A."/>
            <person name="Steindorff A."/>
            <person name="Ohm R.A."/>
            <person name="Martin F."/>
            <person name="Silar P."/>
            <person name="Natvig D.O."/>
            <person name="Lalanne C."/>
            <person name="Gautier V."/>
            <person name="Ament-Velasquez S.L."/>
            <person name="Kruys A."/>
            <person name="Hutchinson M.I."/>
            <person name="Powell A.J."/>
            <person name="Barry K."/>
            <person name="Miller A.N."/>
            <person name="Grigoriev I.V."/>
            <person name="Debuchy R."/>
            <person name="Gladieux P."/>
            <person name="Hiltunen Thoren M."/>
            <person name="Johannesson H."/>
        </authorList>
    </citation>
    <scope>NUCLEOTIDE SEQUENCE</scope>
    <source>
        <strain evidence="2">CBS 123565</strain>
    </source>
</reference>
<organism evidence="2 3">
    <name type="scientific">Trichocladium antarcticum</name>
    <dbReference type="NCBI Taxonomy" id="1450529"/>
    <lineage>
        <taxon>Eukaryota</taxon>
        <taxon>Fungi</taxon>
        <taxon>Dikarya</taxon>
        <taxon>Ascomycota</taxon>
        <taxon>Pezizomycotina</taxon>
        <taxon>Sordariomycetes</taxon>
        <taxon>Sordariomycetidae</taxon>
        <taxon>Sordariales</taxon>
        <taxon>Chaetomiaceae</taxon>
        <taxon>Trichocladium</taxon>
    </lineage>
</organism>
<name>A0AAN6UEY0_9PEZI</name>
<keyword evidence="3" id="KW-1185">Reference proteome</keyword>
<evidence type="ECO:0000256" key="1">
    <source>
        <dbReference type="SAM" id="MobiDB-lite"/>
    </source>
</evidence>
<sequence>MLNGIPGYYRRISCARSVGHRVTPENWNARKCASQLRDCPLAERLAKASRHSPGSPTTTRKSPTGNGNGYSNSILSPRADERMGRVVAPPHSPAPTTGARRATEQALLFNHACIYNHAGLQRGPCKLNSQPASAMPASAGFSPTPEPGRRVTPAGRKPCWAGYRQANTAHKHTHTHTYIHT</sequence>
<proteinExistence type="predicted"/>
<evidence type="ECO:0000313" key="3">
    <source>
        <dbReference type="Proteomes" id="UP001304895"/>
    </source>
</evidence>
<comment type="caution">
    <text evidence="2">The sequence shown here is derived from an EMBL/GenBank/DDBJ whole genome shotgun (WGS) entry which is preliminary data.</text>
</comment>
<evidence type="ECO:0000313" key="2">
    <source>
        <dbReference type="EMBL" id="KAK4131732.1"/>
    </source>
</evidence>
<dbReference type="EMBL" id="MU853422">
    <property type="protein sequence ID" value="KAK4131732.1"/>
    <property type="molecule type" value="Genomic_DNA"/>
</dbReference>